<keyword evidence="3 6" id="KW-0812">Transmembrane</keyword>
<evidence type="ECO:0000256" key="2">
    <source>
        <dbReference type="ARBA" id="ARBA00022475"/>
    </source>
</evidence>
<dbReference type="GO" id="GO:0005886">
    <property type="term" value="C:plasma membrane"/>
    <property type="evidence" value="ECO:0007669"/>
    <property type="project" value="UniProtKB-SubCell"/>
</dbReference>
<keyword evidence="5 6" id="KW-0472">Membrane</keyword>
<feature type="transmembrane region" description="Helical" evidence="6">
    <location>
        <begin position="42"/>
        <end position="66"/>
    </location>
</feature>
<dbReference type="EMBL" id="JXMU01000014">
    <property type="protein sequence ID" value="KPB01086.1"/>
    <property type="molecule type" value="Genomic_DNA"/>
</dbReference>
<name>A0A0M9GMQ6_9HYPH</name>
<dbReference type="STRING" id="1514904.SU32_10660"/>
<dbReference type="PANTHER" id="PTHR30086">
    <property type="entry name" value="ARGININE EXPORTER PROTEIN ARGO"/>
    <property type="match status" value="1"/>
</dbReference>
<reference evidence="7 8" key="1">
    <citation type="submission" date="2015-01" db="EMBL/GenBank/DDBJ databases">
        <title>Ahrensia donghaiensis sp. nov., a novel dimethylsulphoniopropionate-cleavage bacterium isolated from seawater and emended descriptions of the genus Ahrensia and Ahrensia kielensis.</title>
        <authorList>
            <person name="Liu J."/>
        </authorList>
    </citation>
    <scope>NUCLEOTIDE SEQUENCE [LARGE SCALE GENOMIC DNA]</scope>
    <source>
        <strain evidence="7 8">LZD062</strain>
    </source>
</reference>
<feature type="transmembrane region" description="Helical" evidence="6">
    <location>
        <begin position="73"/>
        <end position="93"/>
    </location>
</feature>
<gene>
    <name evidence="7" type="ORF">SU32_10660</name>
</gene>
<dbReference type="Pfam" id="PF01810">
    <property type="entry name" value="LysE"/>
    <property type="match status" value="1"/>
</dbReference>
<comment type="subcellular location">
    <subcellularLocation>
        <location evidence="1">Cell membrane</location>
        <topology evidence="1">Multi-pass membrane protein</topology>
    </subcellularLocation>
</comment>
<feature type="transmembrane region" description="Helical" evidence="6">
    <location>
        <begin position="153"/>
        <end position="179"/>
    </location>
</feature>
<proteinExistence type="predicted"/>
<dbReference type="GO" id="GO:0015171">
    <property type="term" value="F:amino acid transmembrane transporter activity"/>
    <property type="evidence" value="ECO:0007669"/>
    <property type="project" value="TreeGrafter"/>
</dbReference>
<evidence type="ECO:0000256" key="1">
    <source>
        <dbReference type="ARBA" id="ARBA00004651"/>
    </source>
</evidence>
<dbReference type="PATRIC" id="fig|1514904.3.peg.968"/>
<keyword evidence="8" id="KW-1185">Reference proteome</keyword>
<dbReference type="RefSeq" id="WP_053999348.1">
    <property type="nucleotide sequence ID" value="NZ_JXMU01000014.1"/>
</dbReference>
<accession>A0A0M9GMQ6</accession>
<evidence type="ECO:0000256" key="4">
    <source>
        <dbReference type="ARBA" id="ARBA00022989"/>
    </source>
</evidence>
<evidence type="ECO:0000313" key="8">
    <source>
        <dbReference type="Proteomes" id="UP000038011"/>
    </source>
</evidence>
<evidence type="ECO:0000313" key="7">
    <source>
        <dbReference type="EMBL" id="KPB01086.1"/>
    </source>
</evidence>
<sequence>MDWFLPFLPGFIAAFSIQAVAVASPGPSVALILGLALSQGRLAAIIASLGIALGSSMIATATILGLGLVMEQVAWLSTVLRFIGAAYLLWLAYQAWRKAIAPPQVKVADVSSKTNLYAAFIKGFSIQITNPKAIVFWMAIATVGATNGAPVPVIMLFVATAFTVSLGGHGLYALLLSSFPFRLAYDKARRWIEAAIGGFLAYVAFRLVTEKV</sequence>
<dbReference type="Proteomes" id="UP000038011">
    <property type="component" value="Unassembled WGS sequence"/>
</dbReference>
<protein>
    <submittedName>
        <fullName evidence="7">Threonine transporter</fullName>
    </submittedName>
</protein>
<dbReference type="PANTHER" id="PTHR30086:SF20">
    <property type="entry name" value="ARGININE EXPORTER PROTEIN ARGO-RELATED"/>
    <property type="match status" value="1"/>
</dbReference>
<comment type="caution">
    <text evidence="7">The sequence shown here is derived from an EMBL/GenBank/DDBJ whole genome shotgun (WGS) entry which is preliminary data.</text>
</comment>
<evidence type="ECO:0000256" key="6">
    <source>
        <dbReference type="SAM" id="Phobius"/>
    </source>
</evidence>
<organism evidence="7 8">
    <name type="scientific">Ahrensia marina</name>
    <dbReference type="NCBI Taxonomy" id="1514904"/>
    <lineage>
        <taxon>Bacteria</taxon>
        <taxon>Pseudomonadati</taxon>
        <taxon>Pseudomonadota</taxon>
        <taxon>Alphaproteobacteria</taxon>
        <taxon>Hyphomicrobiales</taxon>
        <taxon>Ahrensiaceae</taxon>
        <taxon>Ahrensia</taxon>
    </lineage>
</organism>
<dbReference type="AlphaFoldDB" id="A0A0M9GMQ6"/>
<keyword evidence="2" id="KW-1003">Cell membrane</keyword>
<dbReference type="OrthoDB" id="7659099at2"/>
<dbReference type="InterPro" id="IPR001123">
    <property type="entry name" value="LeuE-type"/>
</dbReference>
<evidence type="ECO:0000256" key="5">
    <source>
        <dbReference type="ARBA" id="ARBA00023136"/>
    </source>
</evidence>
<keyword evidence="4 6" id="KW-1133">Transmembrane helix</keyword>
<evidence type="ECO:0000256" key="3">
    <source>
        <dbReference type="ARBA" id="ARBA00022692"/>
    </source>
</evidence>